<dbReference type="GO" id="GO:0006569">
    <property type="term" value="P:L-tryptophan catabolic process"/>
    <property type="evidence" value="ECO:0007669"/>
    <property type="project" value="UniProtKB-UniRule"/>
</dbReference>
<feature type="signal peptide" evidence="13">
    <location>
        <begin position="1"/>
        <end position="21"/>
    </location>
</feature>
<reference evidence="15 16" key="1">
    <citation type="submission" date="2018-07" db="EMBL/GenBank/DDBJ databases">
        <title>Draft Genome Assemblies for Five Robust Yarrowia lipolytica Strains Exhibiting High Lipid Production and Pentose Sugar Utilization and Sugar Alcohol Secretion from Undetoxified Lignocellulosic Biomass Hydrolysates.</title>
        <authorList>
            <consortium name="DOE Joint Genome Institute"/>
            <person name="Walker C."/>
            <person name="Ryu S."/>
            <person name="Na H."/>
            <person name="Zane M."/>
            <person name="LaButti K."/>
            <person name="Lipzen A."/>
            <person name="Haridas S."/>
            <person name="Barry K."/>
            <person name="Grigoriev I.V."/>
            <person name="Quarterman J."/>
            <person name="Slininger P."/>
            <person name="Dien B."/>
            <person name="Trinh C.T."/>
        </authorList>
    </citation>
    <scope>NUCLEOTIDE SEQUENCE [LARGE SCALE GENOMIC DNA]</scope>
    <source>
        <strain evidence="15 16">YB392</strain>
    </source>
</reference>
<dbReference type="Gene3D" id="3.50.50.60">
    <property type="entry name" value="FAD/NAD(P)-binding domain"/>
    <property type="match status" value="1"/>
</dbReference>
<keyword evidence="12" id="KW-0812">Transmembrane</keyword>
<evidence type="ECO:0000256" key="2">
    <source>
        <dbReference type="ARBA" id="ARBA00022630"/>
    </source>
</evidence>
<keyword evidence="12" id="KW-1133">Transmembrane helix</keyword>
<keyword evidence="5 11" id="KW-0274">FAD</keyword>
<sequence length="463" mass="52429">MHEVTVVGAGLVGCLAALAFADRGHKVALYDARPDLRSEAELKNASLRSINLAVSARGIEALRSVDTKMAERVLADIIPMYGRMIHDLQGGQHAQAYGLWGECINSIDRAQLNRTMLDVIEDNANITFFPEHKLTNISLSRKDKKYQRPTSTFETKEGEERVVESDYIIGADGAFSKTRDRLQRYVRMNYAQQYIDCVYLELKIPKADGPDPFSISPNHLHIWPRHKYMLIALANGDGSFTSTLFAPPALMEQVCESQNTFISFFKEQFPDAYELMGESQILESYENNPRSPLVSLKCSPYNHKGECLLVGDAAHCMVPFYGQGMNAGFEDIRVLMEILDEKKWNVEEAFNTYTERRHKDLVAIVDLAMRNYVEMSHSVVSLPYLIRKKVDGVLGRVFSSAWVPLYSMVSFRADIPYSKALSRSARQDRIIVNIVNWTSFAGLVGMGALFYYKGRHLFGRLFE</sequence>
<keyword evidence="6 11" id="KW-0521">NADP</keyword>
<feature type="transmembrane region" description="Helical" evidence="12">
    <location>
        <begin position="430"/>
        <end position="452"/>
    </location>
</feature>
<dbReference type="FunFam" id="3.50.50.60:FF:000129">
    <property type="entry name" value="Kynurenine 3-monooxygenase"/>
    <property type="match status" value="1"/>
</dbReference>
<evidence type="ECO:0000256" key="11">
    <source>
        <dbReference type="HAMAP-Rule" id="MF_03018"/>
    </source>
</evidence>
<organism evidence="15 16">
    <name type="scientific">Yarrowia lipolytica</name>
    <name type="common">Candida lipolytica</name>
    <dbReference type="NCBI Taxonomy" id="4952"/>
    <lineage>
        <taxon>Eukaryota</taxon>
        <taxon>Fungi</taxon>
        <taxon>Dikarya</taxon>
        <taxon>Ascomycota</taxon>
        <taxon>Saccharomycotina</taxon>
        <taxon>Dipodascomycetes</taxon>
        <taxon>Dipodascales</taxon>
        <taxon>Dipodascales incertae sedis</taxon>
        <taxon>Yarrowia</taxon>
    </lineage>
</organism>
<comment type="cofactor">
    <cofactor evidence="1 11">
        <name>FAD</name>
        <dbReference type="ChEBI" id="CHEBI:57692"/>
    </cofactor>
</comment>
<dbReference type="PANTHER" id="PTHR46028">
    <property type="entry name" value="KYNURENINE 3-MONOOXYGENASE"/>
    <property type="match status" value="1"/>
</dbReference>
<dbReference type="Proteomes" id="UP000256601">
    <property type="component" value="Unassembled WGS sequence"/>
</dbReference>
<evidence type="ECO:0000256" key="13">
    <source>
        <dbReference type="SAM" id="SignalP"/>
    </source>
</evidence>
<dbReference type="GO" id="GO:0005741">
    <property type="term" value="C:mitochondrial outer membrane"/>
    <property type="evidence" value="ECO:0007669"/>
    <property type="project" value="UniProtKB-SubCell"/>
</dbReference>
<dbReference type="InterPro" id="IPR002938">
    <property type="entry name" value="FAD-bd"/>
</dbReference>
<proteinExistence type="inferred from homology"/>
<dbReference type="PRINTS" id="PR00420">
    <property type="entry name" value="RNGMNOXGNASE"/>
</dbReference>
<evidence type="ECO:0000256" key="1">
    <source>
        <dbReference type="ARBA" id="ARBA00001974"/>
    </source>
</evidence>
<evidence type="ECO:0000256" key="6">
    <source>
        <dbReference type="ARBA" id="ARBA00022857"/>
    </source>
</evidence>
<dbReference type="SUPFAM" id="SSF51905">
    <property type="entry name" value="FAD/NAD(P)-binding domain"/>
    <property type="match status" value="1"/>
</dbReference>
<keyword evidence="3 11" id="KW-0662">Pyridine nucleotide biosynthesis</keyword>
<evidence type="ECO:0000256" key="8">
    <source>
        <dbReference type="ARBA" id="ARBA00023033"/>
    </source>
</evidence>
<comment type="subcellular location">
    <subcellularLocation>
        <location evidence="11">Mitochondrion outer membrane</location>
    </subcellularLocation>
</comment>
<keyword evidence="13" id="KW-0732">Signal</keyword>
<evidence type="ECO:0000313" key="16">
    <source>
        <dbReference type="Proteomes" id="UP000256601"/>
    </source>
</evidence>
<accession>A0A371C1W5</accession>
<dbReference type="GO" id="GO:0004502">
    <property type="term" value="F:kynurenine 3-monooxygenase activity"/>
    <property type="evidence" value="ECO:0007669"/>
    <property type="project" value="UniProtKB-UniRule"/>
</dbReference>
<evidence type="ECO:0000256" key="9">
    <source>
        <dbReference type="ARBA" id="ARBA00023128"/>
    </source>
</evidence>
<evidence type="ECO:0000313" key="15">
    <source>
        <dbReference type="EMBL" id="RDW24284.1"/>
    </source>
</evidence>
<keyword evidence="9 11" id="KW-0496">Mitochondrion</keyword>
<feature type="chain" id="PRO_5016819784" description="Kynurenine 3-monooxygenase" evidence="13">
    <location>
        <begin position="22"/>
        <end position="463"/>
    </location>
</feature>
<comment type="function">
    <text evidence="11">Catalyzes the hydroxylation of L-kynurenine (L-Kyn) to form 3-hydroxy-L-kynurenine (L-3OHKyn). Required for synthesis of quinolinic acid.</text>
</comment>
<dbReference type="InterPro" id="IPR027545">
    <property type="entry name" value="Kynurenine_monooxygenase"/>
</dbReference>
<feature type="domain" description="FAD-binding" evidence="14">
    <location>
        <begin position="3"/>
        <end position="366"/>
    </location>
</feature>
<dbReference type="Pfam" id="PF01494">
    <property type="entry name" value="FAD_binding_3"/>
    <property type="match status" value="1"/>
</dbReference>
<keyword evidence="7 11" id="KW-0560">Oxidoreductase</keyword>
<dbReference type="VEuPathDB" id="FungiDB:YALI0_D09867g"/>
<evidence type="ECO:0000259" key="14">
    <source>
        <dbReference type="Pfam" id="PF01494"/>
    </source>
</evidence>
<keyword evidence="2 11" id="KW-0285">Flavoprotein</keyword>
<dbReference type="EMBL" id="KZ859040">
    <property type="protein sequence ID" value="RDW24284.1"/>
    <property type="molecule type" value="Genomic_DNA"/>
</dbReference>
<evidence type="ECO:0000256" key="3">
    <source>
        <dbReference type="ARBA" id="ARBA00022642"/>
    </source>
</evidence>
<evidence type="ECO:0000256" key="4">
    <source>
        <dbReference type="ARBA" id="ARBA00022787"/>
    </source>
</evidence>
<comment type="pathway">
    <text evidence="11">Cofactor biosynthesis; NAD(+) biosynthesis; quinolinate from L-kynurenine: step 1/3.</text>
</comment>
<name>A0A371C1W5_YARLL</name>
<comment type="similarity">
    <text evidence="11">Belongs to the aromatic-ring hydroxylase family. KMO subfamily.</text>
</comment>
<dbReference type="PANTHER" id="PTHR46028:SF2">
    <property type="entry name" value="KYNURENINE 3-MONOOXYGENASE"/>
    <property type="match status" value="1"/>
</dbReference>
<dbReference type="InterPro" id="IPR036188">
    <property type="entry name" value="FAD/NAD-bd_sf"/>
</dbReference>
<keyword evidence="8 11" id="KW-0503">Monooxygenase</keyword>
<dbReference type="VEuPathDB" id="FungiDB:YALI1_D12493g"/>
<dbReference type="UniPathway" id="UPA00253">
    <property type="reaction ID" value="UER00328"/>
</dbReference>
<protein>
    <recommendedName>
        <fullName evidence="11">Kynurenine 3-monooxygenase</fullName>
        <ecNumber evidence="11">1.14.13.9</ecNumber>
    </recommendedName>
    <alternativeName>
        <fullName evidence="11">Biosynthesis of nicotinic acid protein 4</fullName>
    </alternativeName>
    <alternativeName>
        <fullName evidence="11">Kynurenine 3-hydroxylase</fullName>
    </alternativeName>
</protein>
<evidence type="ECO:0000256" key="10">
    <source>
        <dbReference type="ARBA" id="ARBA00047818"/>
    </source>
</evidence>
<evidence type="ECO:0000256" key="12">
    <source>
        <dbReference type="SAM" id="Phobius"/>
    </source>
</evidence>
<dbReference type="GO" id="GO:0071949">
    <property type="term" value="F:FAD binding"/>
    <property type="evidence" value="ECO:0007669"/>
    <property type="project" value="InterPro"/>
</dbReference>
<keyword evidence="11 12" id="KW-0472">Membrane</keyword>
<dbReference type="EC" id="1.14.13.9" evidence="11"/>
<dbReference type="GO" id="GO:0043420">
    <property type="term" value="P:anthranilate metabolic process"/>
    <property type="evidence" value="ECO:0007669"/>
    <property type="project" value="UniProtKB-UniRule"/>
</dbReference>
<dbReference type="HAMAP" id="MF_01971">
    <property type="entry name" value="Kynurenine_monooxygenase"/>
    <property type="match status" value="1"/>
</dbReference>
<dbReference type="AlphaFoldDB" id="A0A371C1W5"/>
<dbReference type="GO" id="GO:0034354">
    <property type="term" value="P:'de novo' NAD+ biosynthetic process from L-tryptophan"/>
    <property type="evidence" value="ECO:0007669"/>
    <property type="project" value="UniProtKB-UniRule"/>
</dbReference>
<comment type="catalytic activity">
    <reaction evidence="10 11">
        <text>L-kynurenine + NADPH + O2 + H(+) = 3-hydroxy-L-kynurenine + NADP(+) + H2O</text>
        <dbReference type="Rhea" id="RHEA:20545"/>
        <dbReference type="ChEBI" id="CHEBI:15377"/>
        <dbReference type="ChEBI" id="CHEBI:15378"/>
        <dbReference type="ChEBI" id="CHEBI:15379"/>
        <dbReference type="ChEBI" id="CHEBI:57783"/>
        <dbReference type="ChEBI" id="CHEBI:57959"/>
        <dbReference type="ChEBI" id="CHEBI:58125"/>
        <dbReference type="ChEBI" id="CHEBI:58349"/>
        <dbReference type="EC" id="1.14.13.9"/>
    </reaction>
</comment>
<gene>
    <name evidence="11" type="primary">BNA4</name>
    <name evidence="15" type="ORF">B0I71DRAFT_134510</name>
</gene>
<evidence type="ECO:0000256" key="7">
    <source>
        <dbReference type="ARBA" id="ARBA00023002"/>
    </source>
</evidence>
<dbReference type="GO" id="GO:0070189">
    <property type="term" value="P:kynurenine metabolic process"/>
    <property type="evidence" value="ECO:0007669"/>
    <property type="project" value="TreeGrafter"/>
</dbReference>
<dbReference type="GO" id="GO:0019805">
    <property type="term" value="P:quinolinate biosynthetic process"/>
    <property type="evidence" value="ECO:0007669"/>
    <property type="project" value="UniProtKB-UniRule"/>
</dbReference>
<keyword evidence="4 11" id="KW-1000">Mitochondrion outer membrane</keyword>
<evidence type="ECO:0000256" key="5">
    <source>
        <dbReference type="ARBA" id="ARBA00022827"/>
    </source>
</evidence>